<dbReference type="STRING" id="1823756.A4H34_02575"/>
<dbReference type="CDD" id="cd00085">
    <property type="entry name" value="HNHc"/>
    <property type="match status" value="1"/>
</dbReference>
<evidence type="ECO:0000256" key="1">
    <source>
        <dbReference type="SAM" id="MobiDB-lite"/>
    </source>
</evidence>
<dbReference type="RefSeq" id="WP_064230972.1">
    <property type="nucleotide sequence ID" value="NZ_LVZK01000001.1"/>
</dbReference>
<proteinExistence type="predicted"/>
<comment type="caution">
    <text evidence="3">The sequence shown here is derived from an EMBL/GenBank/DDBJ whole genome shotgun (WGS) entry which is preliminary data.</text>
</comment>
<evidence type="ECO:0000313" key="3">
    <source>
        <dbReference type="EMBL" id="OAP86080.1"/>
    </source>
</evidence>
<feature type="compositionally biased region" description="Polar residues" evidence="1">
    <location>
        <begin position="1"/>
        <end position="12"/>
    </location>
</feature>
<evidence type="ECO:0000259" key="2">
    <source>
        <dbReference type="SMART" id="SM00507"/>
    </source>
</evidence>
<feature type="domain" description="HNH nuclease" evidence="2">
    <location>
        <begin position="476"/>
        <end position="528"/>
    </location>
</feature>
<organism evidence="3 4">
    <name type="scientific">Peptidiphaga gingivicola</name>
    <dbReference type="NCBI Taxonomy" id="2741497"/>
    <lineage>
        <taxon>Bacteria</taxon>
        <taxon>Bacillati</taxon>
        <taxon>Actinomycetota</taxon>
        <taxon>Actinomycetes</taxon>
        <taxon>Actinomycetales</taxon>
        <taxon>Actinomycetaceae</taxon>
        <taxon>Peptidiphaga</taxon>
    </lineage>
</organism>
<dbReference type="AlphaFoldDB" id="A0A179B3N9"/>
<dbReference type="EMBL" id="LVZK01000001">
    <property type="protein sequence ID" value="OAP86080.1"/>
    <property type="molecule type" value="Genomic_DNA"/>
</dbReference>
<gene>
    <name evidence="3" type="ORF">A4H34_02575</name>
</gene>
<dbReference type="Pfam" id="PF02720">
    <property type="entry name" value="DUF222"/>
    <property type="match status" value="2"/>
</dbReference>
<feature type="region of interest" description="Disordered" evidence="1">
    <location>
        <begin position="366"/>
        <end position="386"/>
    </location>
</feature>
<dbReference type="InterPro" id="IPR003615">
    <property type="entry name" value="HNH_nuc"/>
</dbReference>
<dbReference type="Proteomes" id="UP000078368">
    <property type="component" value="Unassembled WGS sequence"/>
</dbReference>
<sequence length="567" mass="59773">MNSVAASPTAASGSLVGRPARPAILDGRGLRPQRPGSRAGEGRAPSIGAREGVPGDWPSKTGESRVAGCLDAIGELISRVSEEDLSGLSGDELLADAEALAKLISRLGAIRGRMLLAIDKKRSWRSSGTRTLTQWNEKASGQSPAAASREIKRAQALESDLWKLSAALTDGEIFPEHVDAVRRVFSTPALKEKLTEDGVQDELISHAQKCAPREFERRIKARAFAHDAASGVEAEKKDASRESLAFTREGSGMRVTGWFSDEAAAVVDTALSAIMGRKSADDVRTLPERRACAFVELATAQLNAGALSTGARIRPHISVHVPLSTLVGVEKSLSGAAGSLYGAAKAQAAPPVHGCSILASDAEKEEGNCGGESRHGGNGERGSCTETGRGQGRLGQCLAFLDSQAEQLGSLLGAIPASLDVKALNGLEAAKLDDGSALSMSQLARLLCDSSIARVVLSATGEVLDVGREKRLFTPAQTRAVVARDRTCRYPGCSDTLAHGQIHHALPWQSGGKTNLANAILLCWHHHALVHRDMISIRHHDGGFIFTRADGSVIGIRRHEGAREGGV</sequence>
<protein>
    <recommendedName>
        <fullName evidence="2">HNH nuclease domain-containing protein</fullName>
    </recommendedName>
</protein>
<accession>A0A179B3N9</accession>
<dbReference type="SMART" id="SM00507">
    <property type="entry name" value="HNHc"/>
    <property type="match status" value="1"/>
</dbReference>
<reference evidence="3 4" key="1">
    <citation type="submission" date="2016-04" db="EMBL/GenBank/DDBJ databases">
        <title>Peptidophaga gingivicola gen. nov., sp. nov., isolated from human subgingival plaque.</title>
        <authorList>
            <person name="Beall C.J."/>
            <person name="Mokrzan E.M."/>
            <person name="Griffen A.L."/>
            <person name="Leys E.J."/>
        </authorList>
    </citation>
    <scope>NUCLEOTIDE SEQUENCE [LARGE SCALE GENOMIC DNA]</scope>
    <source>
        <strain evidence="3 4">BA112</strain>
    </source>
</reference>
<name>A0A179B3N9_9ACTO</name>
<feature type="compositionally biased region" description="Basic and acidic residues" evidence="1">
    <location>
        <begin position="366"/>
        <end position="378"/>
    </location>
</feature>
<keyword evidence="4" id="KW-1185">Reference proteome</keyword>
<dbReference type="InterPro" id="IPR003870">
    <property type="entry name" value="DUF222"/>
</dbReference>
<evidence type="ECO:0000313" key="4">
    <source>
        <dbReference type="Proteomes" id="UP000078368"/>
    </source>
</evidence>
<feature type="region of interest" description="Disordered" evidence="1">
    <location>
        <begin position="1"/>
        <end position="62"/>
    </location>
</feature>